<dbReference type="PANTHER" id="PTHR12214:SF0">
    <property type="entry name" value="LD29489P"/>
    <property type="match status" value="1"/>
</dbReference>
<dbReference type="PANTHER" id="PTHR12214">
    <property type="entry name" value="GC-RICH SEQUENCE DNA-BINDING FACTOR"/>
    <property type="match status" value="1"/>
</dbReference>
<evidence type="ECO:0000256" key="2">
    <source>
        <dbReference type="ARBA" id="ARBA00023242"/>
    </source>
</evidence>
<feature type="compositionally biased region" description="Basic and acidic residues" evidence="3">
    <location>
        <begin position="232"/>
        <end position="241"/>
    </location>
</feature>
<evidence type="ECO:0008006" key="6">
    <source>
        <dbReference type="Google" id="ProtNLM"/>
    </source>
</evidence>
<keyword evidence="2" id="KW-0539">Nucleus</keyword>
<feature type="compositionally biased region" description="Low complexity" evidence="3">
    <location>
        <begin position="190"/>
        <end position="202"/>
    </location>
</feature>
<feature type="compositionally biased region" description="Basic and acidic residues" evidence="3">
    <location>
        <begin position="266"/>
        <end position="287"/>
    </location>
</feature>
<feature type="compositionally biased region" description="Polar residues" evidence="3">
    <location>
        <begin position="61"/>
        <end position="75"/>
    </location>
</feature>
<dbReference type="Pfam" id="PF15458">
    <property type="entry name" value="NTR2"/>
    <property type="match status" value="1"/>
</dbReference>
<sequence length="450" mass="49792">MSLFSAPRRKPKRIVSRDEPETQPDTIEEDSGPVVRRPTLNAPKTKSKLRVSFNPGEEQDAANTDPSQDEATSIPPSKPSRLGLSSAAHKLLNRTSSRDQDEVEGQDHDRPSYSKAYLDELRNSTPSTPQELSSRDSPSLDLIDPSSNNTALDLESKFGKAAISGPSSSRIPTAAEIREKKERRARLAKEQAANASAGSAPSGKDFISLEDYDSDGEFKPHRMQVGSYTAPTREKDTRLVPEDEDIAEGFDEFTEDAGRVALSRKGQREQTKKEREAIRSMIDHAEGSDDQSDDDHSDDSDYDRHREYESAQTHRGMDGLSTHAAHTRQANRPRQPRETTPIPKLSVGLTRLRDMVSHLEFEKARIEKRRAEIARERLDIKESQAHIQTSLEEAGKELERVTREHLAAATASTNGTSAEASVSNGQPQPPVSTATERGLESFGHEPDEAV</sequence>
<proteinExistence type="predicted"/>
<dbReference type="Proteomes" id="UP001345691">
    <property type="component" value="Unassembled WGS sequence"/>
</dbReference>
<comment type="caution">
    <text evidence="4">The sequence shown here is derived from an EMBL/GenBank/DDBJ whole genome shotgun (WGS) entry which is preliminary data.</text>
</comment>
<dbReference type="InterPro" id="IPR028211">
    <property type="entry name" value="Ntr2"/>
</dbReference>
<feature type="compositionally biased region" description="Acidic residues" evidence="3">
    <location>
        <begin position="242"/>
        <end position="255"/>
    </location>
</feature>
<name>A0ABR0J132_9EURO</name>
<protein>
    <recommendedName>
        <fullName evidence="6">Nineteen complex-related protein 2-domain-containing protein</fullName>
    </recommendedName>
</protein>
<feature type="compositionally biased region" description="Basic and acidic residues" evidence="3">
    <location>
        <begin position="176"/>
        <end position="189"/>
    </location>
</feature>
<feature type="compositionally biased region" description="Polar residues" evidence="3">
    <location>
        <begin position="422"/>
        <end position="435"/>
    </location>
</feature>
<gene>
    <name evidence="4" type="ORF">LTR69_009051</name>
</gene>
<organism evidence="4 5">
    <name type="scientific">Exophiala sideris</name>
    <dbReference type="NCBI Taxonomy" id="1016849"/>
    <lineage>
        <taxon>Eukaryota</taxon>
        <taxon>Fungi</taxon>
        <taxon>Dikarya</taxon>
        <taxon>Ascomycota</taxon>
        <taxon>Pezizomycotina</taxon>
        <taxon>Eurotiomycetes</taxon>
        <taxon>Chaetothyriomycetidae</taxon>
        <taxon>Chaetothyriales</taxon>
        <taxon>Herpotrichiellaceae</taxon>
        <taxon>Exophiala</taxon>
    </lineage>
</organism>
<feature type="region of interest" description="Disordered" evidence="3">
    <location>
        <begin position="407"/>
        <end position="450"/>
    </location>
</feature>
<comment type="subcellular location">
    <subcellularLocation>
        <location evidence="1">Nucleus</location>
    </subcellularLocation>
</comment>
<feature type="compositionally biased region" description="Basic and acidic residues" evidence="3">
    <location>
        <begin position="96"/>
        <end position="122"/>
    </location>
</feature>
<evidence type="ECO:0000256" key="1">
    <source>
        <dbReference type="ARBA" id="ARBA00004123"/>
    </source>
</evidence>
<keyword evidence="5" id="KW-1185">Reference proteome</keyword>
<dbReference type="InterPro" id="IPR012890">
    <property type="entry name" value="GCFC2-like"/>
</dbReference>
<accession>A0ABR0J132</accession>
<dbReference type="EMBL" id="JAVRRF010000024">
    <property type="protein sequence ID" value="KAK5054089.1"/>
    <property type="molecule type" value="Genomic_DNA"/>
</dbReference>
<feature type="compositionally biased region" description="Acidic residues" evidence="3">
    <location>
        <begin position="288"/>
        <end position="301"/>
    </location>
</feature>
<evidence type="ECO:0000313" key="4">
    <source>
        <dbReference type="EMBL" id="KAK5054089.1"/>
    </source>
</evidence>
<feature type="region of interest" description="Disordered" evidence="3">
    <location>
        <begin position="1"/>
        <end position="346"/>
    </location>
</feature>
<evidence type="ECO:0000313" key="5">
    <source>
        <dbReference type="Proteomes" id="UP001345691"/>
    </source>
</evidence>
<feature type="compositionally biased region" description="Basic and acidic residues" evidence="3">
    <location>
        <begin position="437"/>
        <end position="450"/>
    </location>
</feature>
<evidence type="ECO:0000256" key="3">
    <source>
        <dbReference type="SAM" id="MobiDB-lite"/>
    </source>
</evidence>
<feature type="compositionally biased region" description="Low complexity" evidence="3">
    <location>
        <begin position="407"/>
        <end position="421"/>
    </location>
</feature>
<feature type="compositionally biased region" description="Low complexity" evidence="3">
    <location>
        <begin position="135"/>
        <end position="147"/>
    </location>
</feature>
<reference evidence="4 5" key="1">
    <citation type="submission" date="2023-08" db="EMBL/GenBank/DDBJ databases">
        <title>Black Yeasts Isolated from many extreme environments.</title>
        <authorList>
            <person name="Coleine C."/>
            <person name="Stajich J.E."/>
            <person name="Selbmann L."/>
        </authorList>
    </citation>
    <scope>NUCLEOTIDE SEQUENCE [LARGE SCALE GENOMIC DNA]</scope>
    <source>
        <strain evidence="4 5">CCFEE 6328</strain>
    </source>
</reference>